<name>A0A8X6RYV1_TRICX</name>
<accession>A0A8X6RYV1</accession>
<dbReference type="AlphaFoldDB" id="A0A8X6RYV1"/>
<dbReference type="EMBL" id="BMAU01021229">
    <property type="protein sequence ID" value="GFY01678.1"/>
    <property type="molecule type" value="Genomic_DNA"/>
</dbReference>
<keyword evidence="2" id="KW-1185">Reference proteome</keyword>
<organism evidence="1 2">
    <name type="scientific">Trichonephila clavipes</name>
    <name type="common">Golden silk orbweaver</name>
    <name type="synonym">Nephila clavipes</name>
    <dbReference type="NCBI Taxonomy" id="2585209"/>
    <lineage>
        <taxon>Eukaryota</taxon>
        <taxon>Metazoa</taxon>
        <taxon>Ecdysozoa</taxon>
        <taxon>Arthropoda</taxon>
        <taxon>Chelicerata</taxon>
        <taxon>Arachnida</taxon>
        <taxon>Araneae</taxon>
        <taxon>Araneomorphae</taxon>
        <taxon>Entelegynae</taxon>
        <taxon>Araneoidea</taxon>
        <taxon>Nephilidae</taxon>
        <taxon>Trichonephila</taxon>
    </lineage>
</organism>
<proteinExistence type="predicted"/>
<gene>
    <name evidence="1" type="ORF">TNCV_2608611</name>
</gene>
<dbReference type="Proteomes" id="UP000887159">
    <property type="component" value="Unassembled WGS sequence"/>
</dbReference>
<sequence>MPDFSSAGDRGPLRSSAASRITVLKPSVSYSTNSHWISTSTSSIAAIRHTAIPVRYNSTLTKVRNVLVRLYASYTRHHNNFSPGHNSEMQFV</sequence>
<evidence type="ECO:0000313" key="1">
    <source>
        <dbReference type="EMBL" id="GFY01678.1"/>
    </source>
</evidence>
<evidence type="ECO:0000313" key="2">
    <source>
        <dbReference type="Proteomes" id="UP000887159"/>
    </source>
</evidence>
<comment type="caution">
    <text evidence="1">The sequence shown here is derived from an EMBL/GenBank/DDBJ whole genome shotgun (WGS) entry which is preliminary data.</text>
</comment>
<protein>
    <submittedName>
        <fullName evidence="1">Uncharacterized protein</fullName>
    </submittedName>
</protein>
<reference evidence="1" key="1">
    <citation type="submission" date="2020-08" db="EMBL/GenBank/DDBJ databases">
        <title>Multicomponent nature underlies the extraordinary mechanical properties of spider dragline silk.</title>
        <authorList>
            <person name="Kono N."/>
            <person name="Nakamura H."/>
            <person name="Mori M."/>
            <person name="Yoshida Y."/>
            <person name="Ohtoshi R."/>
            <person name="Malay A.D."/>
            <person name="Moran D.A.P."/>
            <person name="Tomita M."/>
            <person name="Numata K."/>
            <person name="Arakawa K."/>
        </authorList>
    </citation>
    <scope>NUCLEOTIDE SEQUENCE</scope>
</reference>